<comment type="caution">
    <text evidence="2">The sequence shown here is derived from an EMBL/GenBank/DDBJ whole genome shotgun (WGS) entry which is preliminary data.</text>
</comment>
<dbReference type="OrthoDB" id="9149244at2"/>
<keyword evidence="1" id="KW-0812">Transmembrane</keyword>
<dbReference type="EMBL" id="NKHF01000089">
    <property type="protein sequence ID" value="PCK30315.1"/>
    <property type="molecule type" value="Genomic_DNA"/>
</dbReference>
<dbReference type="RefSeq" id="WP_099643515.1">
    <property type="nucleotide sequence ID" value="NZ_NKHF01000089.1"/>
</dbReference>
<keyword evidence="3" id="KW-1185">Reference proteome</keyword>
<dbReference type="AlphaFoldDB" id="A0A2A5JLK7"/>
<organism evidence="2 3">
    <name type="scientific">Pseudoalteromonas piscicida</name>
    <dbReference type="NCBI Taxonomy" id="43662"/>
    <lineage>
        <taxon>Bacteria</taxon>
        <taxon>Pseudomonadati</taxon>
        <taxon>Pseudomonadota</taxon>
        <taxon>Gammaproteobacteria</taxon>
        <taxon>Alteromonadales</taxon>
        <taxon>Pseudoalteromonadaceae</taxon>
        <taxon>Pseudoalteromonas</taxon>
    </lineage>
</organism>
<keyword evidence="1" id="KW-0472">Membrane</keyword>
<dbReference type="Proteomes" id="UP000228621">
    <property type="component" value="Unassembled WGS sequence"/>
</dbReference>
<feature type="transmembrane region" description="Helical" evidence="1">
    <location>
        <begin position="45"/>
        <end position="63"/>
    </location>
</feature>
<name>A0A2A5JLK7_PSEO7</name>
<proteinExistence type="predicted"/>
<evidence type="ECO:0000313" key="2">
    <source>
        <dbReference type="EMBL" id="PCK30315.1"/>
    </source>
</evidence>
<gene>
    <name evidence="2" type="ORF">CEX98_18605</name>
</gene>
<keyword evidence="1" id="KW-1133">Transmembrane helix</keyword>
<protein>
    <submittedName>
        <fullName evidence="2">Uncharacterized protein</fullName>
    </submittedName>
</protein>
<reference evidence="3" key="1">
    <citation type="journal article" date="2019" name="Genome Announc.">
        <title>Draft Genome Sequence of Pseudoalteromonas piscicida Strain 36Y ROTHPW, an Hypersaline Seawater Isolate from the South Coast of Sonora, Mexico.</title>
        <authorList>
            <person name="Sanchez-Diaz R."/>
            <person name="Molina-Garza Z.J."/>
            <person name="Cruz-Suarez L.E."/>
            <person name="Selvin J."/>
            <person name="Kiran G.S."/>
            <person name="Ibarra-Gamez J.C."/>
            <person name="Gomez-Gil B."/>
            <person name="Galaviz-Silva L."/>
        </authorList>
    </citation>
    <scope>NUCLEOTIDE SEQUENCE [LARGE SCALE GENOMIC DNA]</scope>
    <source>
        <strain evidence="3">36Y_RITHPW</strain>
    </source>
</reference>
<evidence type="ECO:0000313" key="3">
    <source>
        <dbReference type="Proteomes" id="UP000228621"/>
    </source>
</evidence>
<accession>A0A2A5JLK7</accession>
<sequence>MNIAFPAFFLLALILPGFIFTSAYERKENTSLDKKPFEASSASSLFWALCIQVPFAFFIHTFYKSIDFDICIKLLTGVKLAQSDIDSLQPDVGHIGVYFLVLYFSSWLCGKLAQIIVFKCNPYKSSLLSFDTPWYYELKGKLSSESSAQIIKVSCLLDTKESSYLYYGYLDDFYLDSDGQLDRIVLFDVYRRNIKDDDDGSGCERYYQIKGERLILKYSQIINLNLEYLYIYEEPDNSTLSHS</sequence>
<evidence type="ECO:0000256" key="1">
    <source>
        <dbReference type="SAM" id="Phobius"/>
    </source>
</evidence>